<name>A0AAW2CIU9_9ROSI</name>
<feature type="region of interest" description="Disordered" evidence="1">
    <location>
        <begin position="50"/>
        <end position="77"/>
    </location>
</feature>
<dbReference type="EMBL" id="JAZDWU010000006">
    <property type="protein sequence ID" value="KAK9998052.1"/>
    <property type="molecule type" value="Genomic_DNA"/>
</dbReference>
<keyword evidence="3" id="KW-1185">Reference proteome</keyword>
<evidence type="ECO:0000313" key="2">
    <source>
        <dbReference type="EMBL" id="KAK9998052.1"/>
    </source>
</evidence>
<proteinExistence type="predicted"/>
<accession>A0AAW2CIU9</accession>
<reference evidence="2 3" key="1">
    <citation type="submission" date="2024-01" db="EMBL/GenBank/DDBJ databases">
        <title>A telomere-to-telomere, gap-free genome of sweet tea (Lithocarpus litseifolius).</title>
        <authorList>
            <person name="Zhou J."/>
        </authorList>
    </citation>
    <scope>NUCLEOTIDE SEQUENCE [LARGE SCALE GENOMIC DNA]</scope>
    <source>
        <strain evidence="2">Zhou-2022a</strain>
        <tissue evidence="2">Leaf</tissue>
    </source>
</reference>
<protein>
    <submittedName>
        <fullName evidence="2">Uncharacterized protein</fullName>
    </submittedName>
</protein>
<organism evidence="2 3">
    <name type="scientific">Lithocarpus litseifolius</name>
    <dbReference type="NCBI Taxonomy" id="425828"/>
    <lineage>
        <taxon>Eukaryota</taxon>
        <taxon>Viridiplantae</taxon>
        <taxon>Streptophyta</taxon>
        <taxon>Embryophyta</taxon>
        <taxon>Tracheophyta</taxon>
        <taxon>Spermatophyta</taxon>
        <taxon>Magnoliopsida</taxon>
        <taxon>eudicotyledons</taxon>
        <taxon>Gunneridae</taxon>
        <taxon>Pentapetalae</taxon>
        <taxon>rosids</taxon>
        <taxon>fabids</taxon>
        <taxon>Fagales</taxon>
        <taxon>Fagaceae</taxon>
        <taxon>Lithocarpus</taxon>
    </lineage>
</organism>
<gene>
    <name evidence="2" type="ORF">SO802_017655</name>
</gene>
<evidence type="ECO:0000256" key="1">
    <source>
        <dbReference type="SAM" id="MobiDB-lite"/>
    </source>
</evidence>
<dbReference type="AlphaFoldDB" id="A0AAW2CIU9"/>
<comment type="caution">
    <text evidence="2">The sequence shown here is derived from an EMBL/GenBank/DDBJ whole genome shotgun (WGS) entry which is preliminary data.</text>
</comment>
<sequence length="176" mass="20279">MKDEEARRIDAVEAFRVADNKAYELTTKLTKAERDKKNVEATLNGAERQVEAHASSFARLSTSSPQPEAKLKSYRRNWRRSRRPRNKLCRMDTMWVWQRLRKPLGLRSRSQHPPKEVEQFEVFEKVADLAKEVADDANLPLAAPKDPSKEKEAFHNMEIVLATLPIPTKEDLKGKA</sequence>
<dbReference type="Proteomes" id="UP001459277">
    <property type="component" value="Unassembled WGS sequence"/>
</dbReference>
<evidence type="ECO:0000313" key="3">
    <source>
        <dbReference type="Proteomes" id="UP001459277"/>
    </source>
</evidence>